<protein>
    <recommendedName>
        <fullName evidence="4">MIT domain-containing protein</fullName>
    </recommendedName>
</protein>
<dbReference type="Gene3D" id="1.20.58.80">
    <property type="entry name" value="Phosphotransferase system, lactose/cellobiose-type IIA subunit"/>
    <property type="match status" value="1"/>
</dbReference>
<dbReference type="InterPro" id="IPR036181">
    <property type="entry name" value="MIT_dom_sf"/>
</dbReference>
<organism evidence="2 3">
    <name type="scientific">Circinella minor</name>
    <dbReference type="NCBI Taxonomy" id="1195481"/>
    <lineage>
        <taxon>Eukaryota</taxon>
        <taxon>Fungi</taxon>
        <taxon>Fungi incertae sedis</taxon>
        <taxon>Mucoromycota</taxon>
        <taxon>Mucoromycotina</taxon>
        <taxon>Mucoromycetes</taxon>
        <taxon>Mucorales</taxon>
        <taxon>Lichtheimiaceae</taxon>
        <taxon>Circinella</taxon>
    </lineage>
</organism>
<gene>
    <name evidence="2" type="ORF">INT45_004765</name>
</gene>
<feature type="region of interest" description="Disordered" evidence="1">
    <location>
        <begin position="1"/>
        <end position="100"/>
    </location>
</feature>
<accession>A0A8H7VT18</accession>
<feature type="compositionally biased region" description="Polar residues" evidence="1">
    <location>
        <begin position="44"/>
        <end position="53"/>
    </location>
</feature>
<name>A0A8H7VT18_9FUNG</name>
<sequence length="448" mass="49753">MNMPFLGSKSNSKRRSHTPNTSSTASSLLSRLPLNSSSPAVYYSQHNNTSNPNVVPRMNRSTDYKSAATNYGSSSSSSPPPPPYDYRSSSPVPTPSTSWTSEMSVLADKIRDDAAALSTTTTASTSTQQVGANIEMLDRRSISQGMKLVAIAADEYEDGNMTVALDIYLSGIDKILMALPNKTDPKTKFALREKLTSVEERVGILNIASQHRQKRLQQFLEGEILDDPLSQQQQQQQSKRSIFDSLGLPQISTTLGTITTIAASRVYYNNSNHVNKNESSSILQQHANSVASPTDPVERFKQFGQFVINATVTCAILIKQSPLPHIAYFMFGYLVQLLLWIDSQYNIAQKAQNLGIECVKMFLKADEQYRLHEFASEALYMLIAAALKAAVAYKEAPGFRDPVVLQSSLEYIDDEEEEQRQEHSIDSQQSVEYCSPPSPAKSRIPWIW</sequence>
<feature type="region of interest" description="Disordered" evidence="1">
    <location>
        <begin position="416"/>
        <end position="448"/>
    </location>
</feature>
<dbReference type="EMBL" id="JAEPRB010000005">
    <property type="protein sequence ID" value="KAG2227723.1"/>
    <property type="molecule type" value="Genomic_DNA"/>
</dbReference>
<reference evidence="2 3" key="1">
    <citation type="submission" date="2020-12" db="EMBL/GenBank/DDBJ databases">
        <title>Metabolic potential, ecology and presence of endohyphal bacteria is reflected in genomic diversity of Mucoromycotina.</title>
        <authorList>
            <person name="Muszewska A."/>
            <person name="Okrasinska A."/>
            <person name="Steczkiewicz K."/>
            <person name="Drgas O."/>
            <person name="Orlowska M."/>
            <person name="Perlinska-Lenart U."/>
            <person name="Aleksandrzak-Piekarczyk T."/>
            <person name="Szatraj K."/>
            <person name="Zielenkiewicz U."/>
            <person name="Pilsyk S."/>
            <person name="Malc E."/>
            <person name="Mieczkowski P."/>
            <person name="Kruszewska J.S."/>
            <person name="Biernat P."/>
            <person name="Pawlowska J."/>
        </authorList>
    </citation>
    <scope>NUCLEOTIDE SEQUENCE [LARGE SCALE GENOMIC DNA]</scope>
    <source>
        <strain evidence="2 3">CBS 142.35</strain>
    </source>
</reference>
<keyword evidence="3" id="KW-1185">Reference proteome</keyword>
<dbReference type="OrthoDB" id="2414723at2759"/>
<dbReference type="AlphaFoldDB" id="A0A8H7VT18"/>
<comment type="caution">
    <text evidence="2">The sequence shown here is derived from an EMBL/GenBank/DDBJ whole genome shotgun (WGS) entry which is preliminary data.</text>
</comment>
<dbReference type="Proteomes" id="UP000646827">
    <property type="component" value="Unassembled WGS sequence"/>
</dbReference>
<evidence type="ECO:0000256" key="1">
    <source>
        <dbReference type="SAM" id="MobiDB-lite"/>
    </source>
</evidence>
<proteinExistence type="predicted"/>
<dbReference type="SUPFAM" id="SSF116846">
    <property type="entry name" value="MIT domain"/>
    <property type="match status" value="1"/>
</dbReference>
<evidence type="ECO:0000313" key="3">
    <source>
        <dbReference type="Proteomes" id="UP000646827"/>
    </source>
</evidence>
<feature type="compositionally biased region" description="Low complexity" evidence="1">
    <location>
        <begin position="22"/>
        <end position="38"/>
    </location>
</feature>
<evidence type="ECO:0008006" key="4">
    <source>
        <dbReference type="Google" id="ProtNLM"/>
    </source>
</evidence>
<evidence type="ECO:0000313" key="2">
    <source>
        <dbReference type="EMBL" id="KAG2227723.1"/>
    </source>
</evidence>
<feature type="compositionally biased region" description="Low complexity" evidence="1">
    <location>
        <begin position="85"/>
        <end position="100"/>
    </location>
</feature>